<evidence type="ECO:0000256" key="2">
    <source>
        <dbReference type="ARBA" id="ARBA00022908"/>
    </source>
</evidence>
<comment type="similarity">
    <text evidence="1">Belongs to the 'phage' integrase family.</text>
</comment>
<dbReference type="OrthoDB" id="7222937at2"/>
<name>A0A251X057_9RHOB</name>
<dbReference type="Pfam" id="PF00589">
    <property type="entry name" value="Phage_integrase"/>
    <property type="match status" value="1"/>
</dbReference>
<proteinExistence type="inferred from homology"/>
<evidence type="ECO:0000256" key="3">
    <source>
        <dbReference type="ARBA" id="ARBA00023125"/>
    </source>
</evidence>
<evidence type="ECO:0008006" key="11">
    <source>
        <dbReference type="Google" id="ProtNLM"/>
    </source>
</evidence>
<dbReference type="InterPro" id="IPR002104">
    <property type="entry name" value="Integrase_catalytic"/>
</dbReference>
<sequence>MARLEKRRQLWYAVLDVPKDVQSKLGTKRFFKSTKQKDREKAQILASKWDSDWRARIHEARHGKHTISKSALTYEEKQRLVFSEASEWRERIGMAADPATREFHIDDMKENAKEYLDPEDPEEANGDALATLFVEIALGECSPLRPHLDGFIAELRRDVQSKTVDLYSNAIVQFLDNFENTRDVTAAAIQGYFEGLRNEGRADNTLGRDLAAMRRFWTYLQTKGAVSSERDPFSSVRSTSRKGQNRQGRAKHYEPFTPNESVELLRGALEKRDAPLAILVLLALWTGARIESLCSLQWAQVDGKTIHLKDKTDAGNRRVPIHPKLSPVINKLREASTNEFVIPDLSATKKTGARSNAVGKRFGHLKTRMGHEKQTKVFHSFRKTVVTQLEQNGVPETITAAIVGHEVGTMTYGLYSGGPSFEQKLQAIQTLSYPRIDGATNDLLRLLAS</sequence>
<keyword evidence="4" id="KW-0233">DNA recombination</keyword>
<dbReference type="GO" id="GO:0006310">
    <property type="term" value="P:DNA recombination"/>
    <property type="evidence" value="ECO:0007669"/>
    <property type="project" value="UniProtKB-KW"/>
</dbReference>
<feature type="region of interest" description="Disordered" evidence="6">
    <location>
        <begin position="230"/>
        <end position="253"/>
    </location>
</feature>
<dbReference type="InterPro" id="IPR044068">
    <property type="entry name" value="CB"/>
</dbReference>
<dbReference type="PROSITE" id="PS51900">
    <property type="entry name" value="CB"/>
    <property type="match status" value="1"/>
</dbReference>
<dbReference type="PANTHER" id="PTHR30349:SF41">
    <property type="entry name" value="INTEGRASE_RECOMBINASE PROTEIN MJ0367-RELATED"/>
    <property type="match status" value="1"/>
</dbReference>
<dbReference type="PROSITE" id="PS51898">
    <property type="entry name" value="TYR_RECOMBINASE"/>
    <property type="match status" value="1"/>
</dbReference>
<accession>A0A251X057</accession>
<dbReference type="InterPro" id="IPR050090">
    <property type="entry name" value="Tyrosine_recombinase_XerCD"/>
</dbReference>
<dbReference type="InterPro" id="IPR013762">
    <property type="entry name" value="Integrase-like_cat_sf"/>
</dbReference>
<keyword evidence="3 5" id="KW-0238">DNA-binding</keyword>
<evidence type="ECO:0000259" key="7">
    <source>
        <dbReference type="PROSITE" id="PS51898"/>
    </source>
</evidence>
<evidence type="ECO:0000256" key="6">
    <source>
        <dbReference type="SAM" id="MobiDB-lite"/>
    </source>
</evidence>
<feature type="compositionally biased region" description="Basic residues" evidence="6">
    <location>
        <begin position="239"/>
        <end position="250"/>
    </location>
</feature>
<keyword evidence="2" id="KW-0229">DNA integration</keyword>
<dbReference type="SUPFAM" id="SSF56349">
    <property type="entry name" value="DNA breaking-rejoining enzymes"/>
    <property type="match status" value="1"/>
</dbReference>
<keyword evidence="10" id="KW-1185">Reference proteome</keyword>
<dbReference type="InterPro" id="IPR046668">
    <property type="entry name" value="DUF6538"/>
</dbReference>
<evidence type="ECO:0000313" key="9">
    <source>
        <dbReference type="EMBL" id="OUD10012.1"/>
    </source>
</evidence>
<dbReference type="InterPro" id="IPR011010">
    <property type="entry name" value="DNA_brk_join_enz"/>
</dbReference>
<reference evidence="9 10" key="1">
    <citation type="submission" date="2016-12" db="EMBL/GenBank/DDBJ databases">
        <title>The draft genome sequence of HSLHS2.</title>
        <authorList>
            <person name="Hu D."/>
            <person name="Wang L."/>
            <person name="Shao Z."/>
        </authorList>
    </citation>
    <scope>NUCLEOTIDE SEQUENCE [LARGE SCALE GENOMIC DNA]</scope>
    <source>
        <strain evidence="9">MCCC 1A06712</strain>
    </source>
</reference>
<dbReference type="RefSeq" id="WP_086449664.1">
    <property type="nucleotide sequence ID" value="NZ_MSPP01000001.1"/>
</dbReference>
<dbReference type="Gene3D" id="1.10.150.130">
    <property type="match status" value="1"/>
</dbReference>
<dbReference type="Pfam" id="PF20172">
    <property type="entry name" value="DUF6538"/>
    <property type="match status" value="1"/>
</dbReference>
<dbReference type="AlphaFoldDB" id="A0A251X057"/>
<dbReference type="PANTHER" id="PTHR30349">
    <property type="entry name" value="PHAGE INTEGRASE-RELATED"/>
    <property type="match status" value="1"/>
</dbReference>
<evidence type="ECO:0000256" key="1">
    <source>
        <dbReference type="ARBA" id="ARBA00008857"/>
    </source>
</evidence>
<gene>
    <name evidence="9" type="ORF">BVC71_00370</name>
</gene>
<protein>
    <recommendedName>
        <fullName evidence="11">Integrase</fullName>
    </recommendedName>
</protein>
<evidence type="ECO:0000256" key="4">
    <source>
        <dbReference type="ARBA" id="ARBA00023172"/>
    </source>
</evidence>
<evidence type="ECO:0000259" key="8">
    <source>
        <dbReference type="PROSITE" id="PS51900"/>
    </source>
</evidence>
<dbReference type="GO" id="GO:0015074">
    <property type="term" value="P:DNA integration"/>
    <property type="evidence" value="ECO:0007669"/>
    <property type="project" value="UniProtKB-KW"/>
</dbReference>
<evidence type="ECO:0000256" key="5">
    <source>
        <dbReference type="PROSITE-ProRule" id="PRU01248"/>
    </source>
</evidence>
<dbReference type="EMBL" id="MSPP01000001">
    <property type="protein sequence ID" value="OUD10012.1"/>
    <property type="molecule type" value="Genomic_DNA"/>
</dbReference>
<evidence type="ECO:0000313" key="10">
    <source>
        <dbReference type="Proteomes" id="UP000194664"/>
    </source>
</evidence>
<organism evidence="9 10">
    <name type="scientific">Marivivens niveibacter</name>
    <dbReference type="NCBI Taxonomy" id="1930667"/>
    <lineage>
        <taxon>Bacteria</taxon>
        <taxon>Pseudomonadati</taxon>
        <taxon>Pseudomonadota</taxon>
        <taxon>Alphaproteobacteria</taxon>
        <taxon>Rhodobacterales</taxon>
        <taxon>Paracoccaceae</taxon>
        <taxon>Marivivens group</taxon>
        <taxon>Marivivens</taxon>
    </lineage>
</organism>
<dbReference type="GO" id="GO:0003677">
    <property type="term" value="F:DNA binding"/>
    <property type="evidence" value="ECO:0007669"/>
    <property type="project" value="UniProtKB-UniRule"/>
</dbReference>
<feature type="domain" description="Core-binding (CB)" evidence="8">
    <location>
        <begin position="142"/>
        <end position="221"/>
    </location>
</feature>
<feature type="domain" description="Tyr recombinase" evidence="7">
    <location>
        <begin position="251"/>
        <end position="429"/>
    </location>
</feature>
<dbReference type="InterPro" id="IPR010998">
    <property type="entry name" value="Integrase_recombinase_N"/>
</dbReference>
<dbReference type="Gene3D" id="1.10.443.10">
    <property type="entry name" value="Intergrase catalytic core"/>
    <property type="match status" value="1"/>
</dbReference>
<dbReference type="Proteomes" id="UP000194664">
    <property type="component" value="Unassembled WGS sequence"/>
</dbReference>
<comment type="caution">
    <text evidence="9">The sequence shown here is derived from an EMBL/GenBank/DDBJ whole genome shotgun (WGS) entry which is preliminary data.</text>
</comment>